<reference evidence="1" key="1">
    <citation type="submission" date="2018-02" db="EMBL/GenBank/DDBJ databases">
        <title>Rhizophora mucronata_Transcriptome.</title>
        <authorList>
            <person name="Meera S.P."/>
            <person name="Sreeshan A."/>
            <person name="Augustine A."/>
        </authorList>
    </citation>
    <scope>NUCLEOTIDE SEQUENCE</scope>
    <source>
        <tissue evidence="1">Leaf</tissue>
    </source>
</reference>
<organism evidence="1">
    <name type="scientific">Rhizophora mucronata</name>
    <name type="common">Asiatic mangrove</name>
    <dbReference type="NCBI Taxonomy" id="61149"/>
    <lineage>
        <taxon>Eukaryota</taxon>
        <taxon>Viridiplantae</taxon>
        <taxon>Streptophyta</taxon>
        <taxon>Embryophyta</taxon>
        <taxon>Tracheophyta</taxon>
        <taxon>Spermatophyta</taxon>
        <taxon>Magnoliopsida</taxon>
        <taxon>eudicotyledons</taxon>
        <taxon>Gunneridae</taxon>
        <taxon>Pentapetalae</taxon>
        <taxon>rosids</taxon>
        <taxon>fabids</taxon>
        <taxon>Malpighiales</taxon>
        <taxon>Rhizophoraceae</taxon>
        <taxon>Rhizophora</taxon>
    </lineage>
</organism>
<proteinExistence type="predicted"/>
<evidence type="ECO:0000313" key="1">
    <source>
        <dbReference type="EMBL" id="MBX68897.1"/>
    </source>
</evidence>
<sequence length="20" mass="2270">MMSCFIPAAVVPSFLYNEFC</sequence>
<dbReference type="EMBL" id="GGEC01088413">
    <property type="protein sequence ID" value="MBX68897.1"/>
    <property type="molecule type" value="Transcribed_RNA"/>
</dbReference>
<accession>A0A2P2QPM1</accession>
<name>A0A2P2QPM1_RHIMU</name>
<protein>
    <submittedName>
        <fullName evidence="1">Uncharacterized protein</fullName>
    </submittedName>
</protein>
<dbReference type="AlphaFoldDB" id="A0A2P2QPM1"/>